<dbReference type="SUPFAM" id="SSF158235">
    <property type="entry name" value="SOCS box-like"/>
    <property type="match status" value="1"/>
</dbReference>
<keyword evidence="3" id="KW-0734">Signal transduction inhibitor</keyword>
<dbReference type="Proteomes" id="UP001318040">
    <property type="component" value="Chromosome 43"/>
</dbReference>
<dbReference type="Gene3D" id="1.10.750.20">
    <property type="entry name" value="SOCS box"/>
    <property type="match status" value="1"/>
</dbReference>
<keyword evidence="2" id="KW-0341">Growth regulation</keyword>
<feature type="domain" description="SOCS box" evidence="9">
    <location>
        <begin position="197"/>
        <end position="251"/>
    </location>
</feature>
<dbReference type="AlphaFoldDB" id="A0AAJ7U0N8"/>
<organism evidence="10 11">
    <name type="scientific">Petromyzon marinus</name>
    <name type="common">Sea lamprey</name>
    <dbReference type="NCBI Taxonomy" id="7757"/>
    <lineage>
        <taxon>Eukaryota</taxon>
        <taxon>Metazoa</taxon>
        <taxon>Chordata</taxon>
        <taxon>Craniata</taxon>
        <taxon>Vertebrata</taxon>
        <taxon>Cyclostomata</taxon>
        <taxon>Hyperoartia</taxon>
        <taxon>Petromyzontiformes</taxon>
        <taxon>Petromyzontidae</taxon>
        <taxon>Petromyzon</taxon>
    </lineage>
</organism>
<evidence type="ECO:0000256" key="2">
    <source>
        <dbReference type="ARBA" id="ARBA00022604"/>
    </source>
</evidence>
<keyword evidence="10" id="KW-1185">Reference proteome</keyword>
<evidence type="ECO:0000256" key="6">
    <source>
        <dbReference type="PROSITE-ProRule" id="PRU00191"/>
    </source>
</evidence>
<dbReference type="GeneID" id="116951527"/>
<dbReference type="GO" id="GO:0009968">
    <property type="term" value="P:negative regulation of signal transduction"/>
    <property type="evidence" value="ECO:0007669"/>
    <property type="project" value="UniProtKB-KW"/>
</dbReference>
<evidence type="ECO:0000256" key="7">
    <source>
        <dbReference type="SAM" id="MobiDB-lite"/>
    </source>
</evidence>
<dbReference type="SUPFAM" id="SSF55550">
    <property type="entry name" value="SH2 domain"/>
    <property type="match status" value="1"/>
</dbReference>
<gene>
    <name evidence="11" type="primary">LOC116951527</name>
</gene>
<dbReference type="Pfam" id="PF00017">
    <property type="entry name" value="SH2"/>
    <property type="match status" value="1"/>
</dbReference>
<dbReference type="GO" id="GO:0046854">
    <property type="term" value="P:phosphatidylinositol phosphate biosynthetic process"/>
    <property type="evidence" value="ECO:0007669"/>
    <property type="project" value="TreeGrafter"/>
</dbReference>
<evidence type="ECO:0000256" key="4">
    <source>
        <dbReference type="ARBA" id="ARBA00022786"/>
    </source>
</evidence>
<proteinExistence type="predicted"/>
<dbReference type="Gene3D" id="3.30.505.10">
    <property type="entry name" value="SH2 domain"/>
    <property type="match status" value="1"/>
</dbReference>
<dbReference type="PANTHER" id="PTHR10155">
    <property type="entry name" value="PHOSPHATIDYLINOSITOL 3-KINASE REGULATORY SUBUNIT"/>
    <property type="match status" value="1"/>
</dbReference>
<dbReference type="RefSeq" id="XP_032826112.1">
    <property type="nucleotide sequence ID" value="XM_032970221.1"/>
</dbReference>
<dbReference type="InterPro" id="IPR000980">
    <property type="entry name" value="SH2"/>
</dbReference>
<evidence type="ECO:0000256" key="5">
    <source>
        <dbReference type="ARBA" id="ARBA00022999"/>
    </source>
</evidence>
<dbReference type="SMART" id="SM00969">
    <property type="entry name" value="SOCS_box"/>
    <property type="match status" value="1"/>
</dbReference>
<dbReference type="GO" id="GO:0035556">
    <property type="term" value="P:intracellular signal transduction"/>
    <property type="evidence" value="ECO:0007669"/>
    <property type="project" value="InterPro"/>
</dbReference>
<dbReference type="PANTHER" id="PTHR10155:SF16">
    <property type="entry name" value="SUPPRESSOR OF CYTOKINE SIGNALING 2"/>
    <property type="match status" value="1"/>
</dbReference>
<dbReference type="InterPro" id="IPR036860">
    <property type="entry name" value="SH2_dom_sf"/>
</dbReference>
<evidence type="ECO:0000256" key="1">
    <source>
        <dbReference type="ARBA" id="ARBA00004906"/>
    </source>
</evidence>
<accession>A0AAJ7U0N8</accession>
<protein>
    <submittedName>
        <fullName evidence="11">Suppressor of cytokine signaling 3-like</fullName>
    </submittedName>
</protein>
<evidence type="ECO:0000313" key="10">
    <source>
        <dbReference type="Proteomes" id="UP001318040"/>
    </source>
</evidence>
<sequence>MRTTDFFNVPLSSAANAGPVNTSTLGPAKAPRRNAPALDAASDEPPPASQRTHFLTFASEAAFLTVRRSWLSLLESGFYWGPLSQARAAAELGGQEDGTFLVRNSADSRHLYTLSVQTPLGAANVRIKFDGGAFYLETERELEVSAPKFECIISLLQYYIRRTAAEEEEEEEEERTRRSGGCGDAAPPRRSRGVPLRLRRPLGRSRRPPRLDHCCRRTLNACCAQSGSNPALEGLPLPSKLKEFLAVYPFQL</sequence>
<dbReference type="KEGG" id="pmrn:116951527"/>
<keyword evidence="4" id="KW-0833">Ubl conjugation pathway</keyword>
<evidence type="ECO:0000313" key="11">
    <source>
        <dbReference type="RefSeq" id="XP_032826112.1"/>
    </source>
</evidence>
<feature type="region of interest" description="Disordered" evidence="7">
    <location>
        <begin position="18"/>
        <end position="50"/>
    </location>
</feature>
<evidence type="ECO:0000259" key="9">
    <source>
        <dbReference type="PROSITE" id="PS50225"/>
    </source>
</evidence>
<dbReference type="InterPro" id="IPR036036">
    <property type="entry name" value="SOCS_box-like_dom_sf"/>
</dbReference>
<feature type="domain" description="SH2" evidence="8">
    <location>
        <begin position="78"/>
        <end position="202"/>
    </location>
</feature>
<comment type="pathway">
    <text evidence="1">Protein modification; protein ubiquitination.</text>
</comment>
<evidence type="ECO:0000259" key="8">
    <source>
        <dbReference type="PROSITE" id="PS50001"/>
    </source>
</evidence>
<dbReference type="GO" id="GO:0046935">
    <property type="term" value="F:1-phosphatidylinositol-3-kinase regulator activity"/>
    <property type="evidence" value="ECO:0007669"/>
    <property type="project" value="TreeGrafter"/>
</dbReference>
<evidence type="ECO:0000256" key="3">
    <source>
        <dbReference type="ARBA" id="ARBA00022700"/>
    </source>
</evidence>
<dbReference type="Pfam" id="PF07525">
    <property type="entry name" value="SOCS_box"/>
    <property type="match status" value="1"/>
</dbReference>
<dbReference type="GO" id="GO:0005942">
    <property type="term" value="C:phosphatidylinositol 3-kinase complex"/>
    <property type="evidence" value="ECO:0007669"/>
    <property type="project" value="TreeGrafter"/>
</dbReference>
<dbReference type="PROSITE" id="PS50225">
    <property type="entry name" value="SOCS"/>
    <property type="match status" value="1"/>
</dbReference>
<feature type="compositionally biased region" description="Basic residues" evidence="7">
    <location>
        <begin position="189"/>
        <end position="205"/>
    </location>
</feature>
<reference evidence="11" key="1">
    <citation type="submission" date="2025-08" db="UniProtKB">
        <authorList>
            <consortium name="RefSeq"/>
        </authorList>
    </citation>
    <scope>IDENTIFICATION</scope>
    <source>
        <tissue evidence="11">Sperm</tissue>
    </source>
</reference>
<dbReference type="InterPro" id="IPR001496">
    <property type="entry name" value="SOCS_box"/>
</dbReference>
<dbReference type="SMART" id="SM00252">
    <property type="entry name" value="SH2"/>
    <property type="match status" value="1"/>
</dbReference>
<dbReference type="PROSITE" id="PS50001">
    <property type="entry name" value="SH2"/>
    <property type="match status" value="1"/>
</dbReference>
<feature type="region of interest" description="Disordered" evidence="7">
    <location>
        <begin position="166"/>
        <end position="205"/>
    </location>
</feature>
<name>A0AAJ7U0N8_PETMA</name>
<keyword evidence="5 6" id="KW-0727">SH2 domain</keyword>